<gene>
    <name evidence="1" type="ORF">SAMN02745751_03031</name>
</gene>
<sequence>MYRIRTKTCPYCNSIINWKPKIKRLRNTTYHKPVPFKEHVVLGKKIFENETSVTYSYHCMNCQTEYISVISKTTKREL</sequence>
<protein>
    <submittedName>
        <fullName evidence="1">Uncharacterized protein</fullName>
    </submittedName>
</protein>
<evidence type="ECO:0000313" key="1">
    <source>
        <dbReference type="EMBL" id="SHJ64608.1"/>
    </source>
</evidence>
<accession>A0A1M6L047</accession>
<dbReference type="AlphaFoldDB" id="A0A1M6L047"/>
<reference evidence="1 2" key="1">
    <citation type="submission" date="2016-11" db="EMBL/GenBank/DDBJ databases">
        <authorList>
            <person name="Jaros S."/>
            <person name="Januszkiewicz K."/>
            <person name="Wedrychowicz H."/>
        </authorList>
    </citation>
    <scope>NUCLEOTIDE SEQUENCE [LARGE SCALE GENOMIC DNA]</scope>
    <source>
        <strain evidence="1 2">DSM 17477</strain>
    </source>
</reference>
<proteinExistence type="predicted"/>
<dbReference type="EMBL" id="FQZL01000029">
    <property type="protein sequence ID" value="SHJ64608.1"/>
    <property type="molecule type" value="Genomic_DNA"/>
</dbReference>
<evidence type="ECO:0000313" key="2">
    <source>
        <dbReference type="Proteomes" id="UP000184052"/>
    </source>
</evidence>
<dbReference type="Proteomes" id="UP000184052">
    <property type="component" value="Unassembled WGS sequence"/>
</dbReference>
<keyword evidence="2" id="KW-1185">Reference proteome</keyword>
<name>A0A1M6L047_9FIRM</name>
<dbReference type="RefSeq" id="WP_073050411.1">
    <property type="nucleotide sequence ID" value="NZ_FQZL01000029.1"/>
</dbReference>
<organism evidence="1 2">
    <name type="scientific">Dethiosulfatibacter aminovorans DSM 17477</name>
    <dbReference type="NCBI Taxonomy" id="1121476"/>
    <lineage>
        <taxon>Bacteria</taxon>
        <taxon>Bacillati</taxon>
        <taxon>Bacillota</taxon>
        <taxon>Tissierellia</taxon>
        <taxon>Dethiosulfatibacter</taxon>
    </lineage>
</organism>